<dbReference type="GO" id="GO:0005930">
    <property type="term" value="C:axoneme"/>
    <property type="evidence" value="ECO:0007669"/>
    <property type="project" value="UniProtKB-SubCell"/>
</dbReference>
<organism evidence="3 4">
    <name type="scientific">Tetradesmus obliquus</name>
    <name type="common">Green alga</name>
    <name type="synonym">Acutodesmus obliquus</name>
    <dbReference type="NCBI Taxonomy" id="3088"/>
    <lineage>
        <taxon>Eukaryota</taxon>
        <taxon>Viridiplantae</taxon>
        <taxon>Chlorophyta</taxon>
        <taxon>core chlorophytes</taxon>
        <taxon>Chlorophyceae</taxon>
        <taxon>CS clade</taxon>
        <taxon>Sphaeropleales</taxon>
        <taxon>Scenedesmaceae</taxon>
        <taxon>Tetradesmus</taxon>
    </lineage>
</organism>
<dbReference type="Gene3D" id="3.80.10.10">
    <property type="entry name" value="Ribonuclease Inhibitor"/>
    <property type="match status" value="1"/>
</dbReference>
<proteinExistence type="predicted"/>
<dbReference type="SUPFAM" id="SSF52058">
    <property type="entry name" value="L domain-like"/>
    <property type="match status" value="1"/>
</dbReference>
<evidence type="ECO:0000313" key="3">
    <source>
        <dbReference type="EMBL" id="SZX69615.1"/>
    </source>
</evidence>
<dbReference type="InterPro" id="IPR032675">
    <property type="entry name" value="LRR_dom_sf"/>
</dbReference>
<dbReference type="Proteomes" id="UP000256970">
    <property type="component" value="Unassembled WGS sequence"/>
</dbReference>
<evidence type="ECO:0000256" key="1">
    <source>
        <dbReference type="ARBA" id="ARBA00004430"/>
    </source>
</evidence>
<accession>A0A383VVV7</accession>
<gene>
    <name evidence="3" type="ORF">BQ4739_LOCUS9909</name>
</gene>
<protein>
    <submittedName>
        <fullName evidence="3">Uncharacterized protein</fullName>
    </submittedName>
</protein>
<sequence length="404" mass="43740">MFAQQLLLKALQPEVMPAAAAAAGSPAGNPEQAAPQQQQQQQLRLASFSSNYAGIPVLQALPAHSLTRLQLDVEAFLETERPEVPQLLAGLSNLQELQVDSTGIGELPGSCFAAIAQLSKLTQLQLDAFSWGRMREPLQQLLAQPPPLRVLHWHVDYDWPPLNMSALTQLEDFKTYQPHPEAVLPSQLRSLQLTGIHLQDGLKPLTALQQLQRLSVEISSDIDATEAVLRLAKRLPSLQHVALAYEEANDAAVAAPSWKQLPQLQELRYAQGDCGSYRVHRCQMDDILAGVAAATSLTKLELEAVCIAECHEDESDDEAPCEWAAVAACQQLTGSTGLQDLCITACSILPTGDARALTALTNLTRLVLSNMREGVGDLAGALIAQKLTQLRHLDIRSCDLGNAG</sequence>
<feature type="region of interest" description="Disordered" evidence="2">
    <location>
        <begin position="21"/>
        <end position="40"/>
    </location>
</feature>
<name>A0A383VVV7_TETOB</name>
<evidence type="ECO:0000313" key="4">
    <source>
        <dbReference type="Proteomes" id="UP000256970"/>
    </source>
</evidence>
<keyword evidence="4" id="KW-1185">Reference proteome</keyword>
<dbReference type="AlphaFoldDB" id="A0A383VVV7"/>
<evidence type="ECO:0000256" key="2">
    <source>
        <dbReference type="SAM" id="MobiDB-lite"/>
    </source>
</evidence>
<comment type="subcellular location">
    <subcellularLocation>
        <location evidence="1">Cytoplasm</location>
        <location evidence="1">Cytoskeleton</location>
        <location evidence="1">Cilium axoneme</location>
    </subcellularLocation>
</comment>
<reference evidence="3 4" key="1">
    <citation type="submission" date="2016-10" db="EMBL/GenBank/DDBJ databases">
        <authorList>
            <person name="Cai Z."/>
        </authorList>
    </citation>
    <scope>NUCLEOTIDE SEQUENCE [LARGE SCALE GENOMIC DNA]</scope>
</reference>
<dbReference type="EMBL" id="FNXT01000942">
    <property type="protein sequence ID" value="SZX69615.1"/>
    <property type="molecule type" value="Genomic_DNA"/>
</dbReference>